<dbReference type="Proteomes" id="UP000823860">
    <property type="component" value="Unassembled WGS sequence"/>
</dbReference>
<dbReference type="InterPro" id="IPR036942">
    <property type="entry name" value="Beta-barrel_TonB_sf"/>
</dbReference>
<dbReference type="GO" id="GO:0004180">
    <property type="term" value="F:carboxypeptidase activity"/>
    <property type="evidence" value="ECO:0007669"/>
    <property type="project" value="UniProtKB-KW"/>
</dbReference>
<reference evidence="9" key="2">
    <citation type="submission" date="2021-04" db="EMBL/GenBank/DDBJ databases">
        <authorList>
            <person name="Gilroy R."/>
        </authorList>
    </citation>
    <scope>NUCLEOTIDE SEQUENCE</scope>
    <source>
        <strain evidence="9">ChiHecec1B25-7008</strain>
    </source>
</reference>
<keyword evidence="9" id="KW-0378">Hydrolase</keyword>
<dbReference type="GO" id="GO:0009279">
    <property type="term" value="C:cell outer membrane"/>
    <property type="evidence" value="ECO:0007669"/>
    <property type="project" value="UniProtKB-SubCell"/>
</dbReference>
<keyword evidence="2" id="KW-0813">Transport</keyword>
<keyword evidence="4" id="KW-0812">Transmembrane</keyword>
<dbReference type="AlphaFoldDB" id="A0A9D2KRN4"/>
<dbReference type="SUPFAM" id="SSF56935">
    <property type="entry name" value="Porins"/>
    <property type="match status" value="1"/>
</dbReference>
<reference evidence="9" key="1">
    <citation type="journal article" date="2021" name="PeerJ">
        <title>Extensive microbial diversity within the chicken gut microbiome revealed by metagenomics and culture.</title>
        <authorList>
            <person name="Gilroy R."/>
            <person name="Ravi A."/>
            <person name="Getino M."/>
            <person name="Pursley I."/>
            <person name="Horton D.L."/>
            <person name="Alikhan N.F."/>
            <person name="Baker D."/>
            <person name="Gharbi K."/>
            <person name="Hall N."/>
            <person name="Watson M."/>
            <person name="Adriaenssens E.M."/>
            <person name="Foster-Nyarko E."/>
            <person name="Jarju S."/>
            <person name="Secka A."/>
            <person name="Antonio M."/>
            <person name="Oren A."/>
            <person name="Chaudhuri R.R."/>
            <person name="La Ragione R."/>
            <person name="Hildebrand F."/>
            <person name="Pallen M.J."/>
        </authorList>
    </citation>
    <scope>NUCLEOTIDE SEQUENCE</scope>
    <source>
        <strain evidence="9">ChiHecec1B25-7008</strain>
    </source>
</reference>
<gene>
    <name evidence="9" type="ORF">H9785_00335</name>
</gene>
<evidence type="ECO:0000313" key="9">
    <source>
        <dbReference type="EMBL" id="HJA82412.1"/>
    </source>
</evidence>
<dbReference type="Gene3D" id="2.170.130.10">
    <property type="entry name" value="TonB-dependent receptor, plug domain"/>
    <property type="match status" value="1"/>
</dbReference>
<feature type="chain" id="PRO_5039129860" evidence="8">
    <location>
        <begin position="20"/>
        <end position="860"/>
    </location>
</feature>
<evidence type="ECO:0000256" key="8">
    <source>
        <dbReference type="SAM" id="SignalP"/>
    </source>
</evidence>
<dbReference type="GO" id="GO:0015344">
    <property type="term" value="F:siderophore uptake transmembrane transporter activity"/>
    <property type="evidence" value="ECO:0007669"/>
    <property type="project" value="TreeGrafter"/>
</dbReference>
<evidence type="ECO:0000256" key="4">
    <source>
        <dbReference type="ARBA" id="ARBA00022692"/>
    </source>
</evidence>
<dbReference type="InterPro" id="IPR008969">
    <property type="entry name" value="CarboxyPept-like_regulatory"/>
</dbReference>
<comment type="subcellular location">
    <subcellularLocation>
        <location evidence="1">Cell outer membrane</location>
        <topology evidence="1">Multi-pass membrane protein</topology>
    </subcellularLocation>
</comment>
<keyword evidence="9" id="KW-0121">Carboxypeptidase</keyword>
<evidence type="ECO:0000256" key="7">
    <source>
        <dbReference type="ARBA" id="ARBA00023237"/>
    </source>
</evidence>
<evidence type="ECO:0000256" key="6">
    <source>
        <dbReference type="ARBA" id="ARBA00023136"/>
    </source>
</evidence>
<dbReference type="SUPFAM" id="SSF49464">
    <property type="entry name" value="Carboxypeptidase regulatory domain-like"/>
    <property type="match status" value="1"/>
</dbReference>
<evidence type="ECO:0000256" key="3">
    <source>
        <dbReference type="ARBA" id="ARBA00022452"/>
    </source>
</evidence>
<name>A0A9D2KRN4_9BACE</name>
<evidence type="ECO:0000256" key="2">
    <source>
        <dbReference type="ARBA" id="ARBA00022448"/>
    </source>
</evidence>
<accession>A0A9D2KRN4</accession>
<dbReference type="InterPro" id="IPR037066">
    <property type="entry name" value="Plug_dom_sf"/>
</dbReference>
<organism evidence="9 10">
    <name type="scientific">Candidatus Bacteroides intestinavium</name>
    <dbReference type="NCBI Taxonomy" id="2838469"/>
    <lineage>
        <taxon>Bacteria</taxon>
        <taxon>Pseudomonadati</taxon>
        <taxon>Bacteroidota</taxon>
        <taxon>Bacteroidia</taxon>
        <taxon>Bacteroidales</taxon>
        <taxon>Bacteroidaceae</taxon>
        <taxon>Bacteroides</taxon>
    </lineage>
</organism>
<keyword evidence="3" id="KW-1134">Transmembrane beta strand</keyword>
<evidence type="ECO:0000256" key="5">
    <source>
        <dbReference type="ARBA" id="ARBA00022729"/>
    </source>
</evidence>
<evidence type="ECO:0000256" key="1">
    <source>
        <dbReference type="ARBA" id="ARBA00004571"/>
    </source>
</evidence>
<sequence length="860" mass="96120">MRLLFTILLALTICLDGFAGTPVTGTVIQASDQSPIAGANVLLKNAEGKLLAYGVSDANGRFSIMPPATSEELTIHVTIMGYRTYSAPLALDGKPLVIRMEEGAFQLQEVTVKADRIRESGDTITYNVGSFAQKQDRSIGDVLKRMPGIDVANNGKIQYQGIDINKFYIEGNDLLGGKYGIATNGIAYDDIGAVEVMENHQPMQVLRGLSFSDQAAINLKMKNSAKATFLVHGTLGGGWSEQPQGALWQGDIFTMMVTGKYQMITTLKGNNTGLNLSDELLDFTSEKSDEELDGYIALSTPATPNLQRNRSYFNRSWMVSSSHLLKTENGGEFKAHIDYNHDRVSAQGASTTTYFLESGDQIVLEDKSSLSHRNAVAGKFSYEINEKTCFLNNTLSADFSWNDLTLNTTGSLPNTQTAWMPEYAVSNLLKVIKRFSNNKLVTFTSRNEWNSLPEKLTVTHEGQDYGQKIKQHAFYTDERASLGFVFNKVLLSLEAGVSGYFRNLDTNLFGVDRTDVTETEALTTDYLRVFASPKFEWSYKKLELTLNLPVNLYSYFFSGAMGNRTEFFLSPSLAARFRLTPRMSLTLRGSARRSPASLHDIHDSSILTDYRSFSAGVDDYYTSSGQSLSASYSYRNAPSGLFVMAMGSYGWNKSKFGTVQNVVGDYVFYSYQSQPSDSRNAMAFFNASKTLDFMRGAIGVKGIYSRMENNLLSQGISTDYCHDSFSLSPFMNGNLFTCLNWNFRFTWDKSWLEISDMPGRSSDNYIYSGSVTLTPCSLITWTTGGEYYRNQIEEGRYKDMFMLDTKLTFNLSKRIEVSASVTNLLNKKEYSYTSYGTVSQYERSSKLRGREFLISLYLKK</sequence>
<dbReference type="EMBL" id="DWZE01000005">
    <property type="protein sequence ID" value="HJA82412.1"/>
    <property type="molecule type" value="Genomic_DNA"/>
</dbReference>
<dbReference type="Gene3D" id="2.60.40.1120">
    <property type="entry name" value="Carboxypeptidase-like, regulatory domain"/>
    <property type="match status" value="1"/>
</dbReference>
<dbReference type="GO" id="GO:0044718">
    <property type="term" value="P:siderophore transmembrane transport"/>
    <property type="evidence" value="ECO:0007669"/>
    <property type="project" value="TreeGrafter"/>
</dbReference>
<proteinExistence type="predicted"/>
<keyword evidence="6" id="KW-0472">Membrane</keyword>
<evidence type="ECO:0000313" key="10">
    <source>
        <dbReference type="Proteomes" id="UP000823860"/>
    </source>
</evidence>
<dbReference type="InterPro" id="IPR039426">
    <property type="entry name" value="TonB-dep_rcpt-like"/>
</dbReference>
<keyword evidence="5 8" id="KW-0732">Signal</keyword>
<keyword evidence="9" id="KW-0645">Protease</keyword>
<feature type="signal peptide" evidence="8">
    <location>
        <begin position="1"/>
        <end position="19"/>
    </location>
</feature>
<comment type="caution">
    <text evidence="9">The sequence shown here is derived from an EMBL/GenBank/DDBJ whole genome shotgun (WGS) entry which is preliminary data.</text>
</comment>
<keyword evidence="7" id="KW-0998">Cell outer membrane</keyword>
<protein>
    <submittedName>
        <fullName evidence="9">Carboxypeptidase-like regulatory domain-containing protein</fullName>
    </submittedName>
</protein>
<dbReference type="Gene3D" id="2.40.170.20">
    <property type="entry name" value="TonB-dependent receptor, beta-barrel domain"/>
    <property type="match status" value="1"/>
</dbReference>
<dbReference type="Pfam" id="PF13715">
    <property type="entry name" value="CarbopepD_reg_2"/>
    <property type="match status" value="1"/>
</dbReference>
<dbReference type="PANTHER" id="PTHR30069">
    <property type="entry name" value="TONB-DEPENDENT OUTER MEMBRANE RECEPTOR"/>
    <property type="match status" value="1"/>
</dbReference>
<dbReference type="PANTHER" id="PTHR30069:SF29">
    <property type="entry name" value="HEMOGLOBIN AND HEMOGLOBIN-HAPTOGLOBIN-BINDING PROTEIN 1-RELATED"/>
    <property type="match status" value="1"/>
</dbReference>